<organism evidence="20 21">
    <name type="scientific">Oceanisphaera pacifica</name>
    <dbReference type="NCBI Taxonomy" id="2818389"/>
    <lineage>
        <taxon>Bacteria</taxon>
        <taxon>Pseudomonadati</taxon>
        <taxon>Pseudomonadota</taxon>
        <taxon>Gammaproteobacteria</taxon>
        <taxon>Aeromonadales</taxon>
        <taxon>Aeromonadaceae</taxon>
        <taxon>Oceanisphaera</taxon>
    </lineage>
</organism>
<evidence type="ECO:0000256" key="10">
    <source>
        <dbReference type="ARBA" id="ARBA00022679"/>
    </source>
</evidence>
<comment type="subcellular location">
    <subcellularLocation>
        <location evidence="2">Cell membrane</location>
        <topology evidence="2">Multi-pass membrane protein</topology>
    </subcellularLocation>
</comment>
<name>A0ABS3NGQ0_9GAMM</name>
<dbReference type="PROSITE" id="PS01315">
    <property type="entry name" value="CDS"/>
    <property type="match status" value="1"/>
</dbReference>
<comment type="similarity">
    <text evidence="5 18">Belongs to the CDS family.</text>
</comment>
<keyword evidence="16" id="KW-0594">Phospholipid biosynthesis</keyword>
<dbReference type="GO" id="GO:0016779">
    <property type="term" value="F:nucleotidyltransferase activity"/>
    <property type="evidence" value="ECO:0007669"/>
    <property type="project" value="UniProtKB-KW"/>
</dbReference>
<dbReference type="Proteomes" id="UP000664882">
    <property type="component" value="Unassembled WGS sequence"/>
</dbReference>
<dbReference type="PANTHER" id="PTHR46382:SF1">
    <property type="entry name" value="PHOSPHATIDATE CYTIDYLYLTRANSFERASE"/>
    <property type="match status" value="1"/>
</dbReference>
<sequence length="291" mass="31272">MLKLRIITALCLVPVVLAAMFFLPLTYFSLFAGGVFLLAAFEWGRFIDAERSSVFMVSLALVLFGLMGVVPIEHIWSAEAGPNTLANGLYKYAAWLLSAGAVWWLVALGMVVSFPRSSALWRENPATKAMCALFSLVPFYFALLALRSYQYDVDTYYGAWLLLFVMSLVWVADTGAYFAGKAFGKRKLCPNVSPGKTLEGMLGGVVAATVLAVIVTQSVNLAPGQSQVLLIASVVAVLASVLGDLTESMFKREAGLKDSGSILPGHGGIMDRIDSLTAALPVFVVVVWLLG</sequence>
<proteinExistence type="inferred from homology"/>
<evidence type="ECO:0000256" key="3">
    <source>
        <dbReference type="ARBA" id="ARBA00005119"/>
    </source>
</evidence>
<feature type="transmembrane region" description="Helical" evidence="19">
    <location>
        <begin position="92"/>
        <end position="114"/>
    </location>
</feature>
<keyword evidence="10 18" id="KW-0808">Transferase</keyword>
<evidence type="ECO:0000256" key="18">
    <source>
        <dbReference type="RuleBase" id="RU003938"/>
    </source>
</evidence>
<feature type="transmembrane region" description="Helical" evidence="19">
    <location>
        <begin position="200"/>
        <end position="219"/>
    </location>
</feature>
<evidence type="ECO:0000256" key="1">
    <source>
        <dbReference type="ARBA" id="ARBA00001698"/>
    </source>
</evidence>
<feature type="transmembrane region" description="Helical" evidence="19">
    <location>
        <begin position="225"/>
        <end position="243"/>
    </location>
</feature>
<evidence type="ECO:0000256" key="12">
    <source>
        <dbReference type="ARBA" id="ARBA00022695"/>
    </source>
</evidence>
<evidence type="ECO:0000256" key="17">
    <source>
        <dbReference type="ARBA" id="ARBA00023264"/>
    </source>
</evidence>
<evidence type="ECO:0000313" key="20">
    <source>
        <dbReference type="EMBL" id="MBO1519759.1"/>
    </source>
</evidence>
<evidence type="ECO:0000256" key="6">
    <source>
        <dbReference type="ARBA" id="ARBA00012487"/>
    </source>
</evidence>
<dbReference type="RefSeq" id="WP_208005638.1">
    <property type="nucleotide sequence ID" value="NZ_JAGDFX010000009.1"/>
</dbReference>
<comment type="pathway">
    <text evidence="3 18">Phospholipid metabolism; CDP-diacylglycerol biosynthesis; CDP-diacylglycerol from sn-glycerol 3-phosphate: step 3/3.</text>
</comment>
<evidence type="ECO:0000256" key="9">
    <source>
        <dbReference type="ARBA" id="ARBA00022516"/>
    </source>
</evidence>
<feature type="transmembrane region" description="Helical" evidence="19">
    <location>
        <begin position="126"/>
        <end position="146"/>
    </location>
</feature>
<evidence type="ECO:0000256" key="5">
    <source>
        <dbReference type="ARBA" id="ARBA00010185"/>
    </source>
</evidence>
<keyword evidence="11 18" id="KW-0812">Transmembrane</keyword>
<evidence type="ECO:0000256" key="11">
    <source>
        <dbReference type="ARBA" id="ARBA00022692"/>
    </source>
</evidence>
<evidence type="ECO:0000256" key="19">
    <source>
        <dbReference type="SAM" id="Phobius"/>
    </source>
</evidence>
<dbReference type="InterPro" id="IPR000374">
    <property type="entry name" value="PC_trans"/>
</dbReference>
<dbReference type="PANTHER" id="PTHR46382">
    <property type="entry name" value="PHOSPHATIDATE CYTIDYLYLTRANSFERASE"/>
    <property type="match status" value="1"/>
</dbReference>
<dbReference type="Pfam" id="PF01148">
    <property type="entry name" value="CTP_transf_1"/>
    <property type="match status" value="1"/>
</dbReference>
<evidence type="ECO:0000256" key="4">
    <source>
        <dbReference type="ARBA" id="ARBA00005189"/>
    </source>
</evidence>
<feature type="transmembrane region" description="Helical" evidence="19">
    <location>
        <begin position="158"/>
        <end position="179"/>
    </location>
</feature>
<evidence type="ECO:0000256" key="7">
    <source>
        <dbReference type="ARBA" id="ARBA00019373"/>
    </source>
</evidence>
<evidence type="ECO:0000256" key="13">
    <source>
        <dbReference type="ARBA" id="ARBA00022989"/>
    </source>
</evidence>
<keyword evidence="14" id="KW-0443">Lipid metabolism</keyword>
<comment type="pathway">
    <text evidence="4">Lipid metabolism.</text>
</comment>
<reference evidence="20 21" key="1">
    <citation type="submission" date="2021-03" db="EMBL/GenBank/DDBJ databases">
        <title>Oceanisphaera sp. nov., isolated from the intestine.</title>
        <authorList>
            <person name="Zhao L.-H."/>
            <person name="Shi L.-F."/>
        </authorList>
    </citation>
    <scope>NUCLEOTIDE SEQUENCE [LARGE SCALE GENOMIC DNA]</scope>
    <source>
        <strain evidence="20 21">DM8</strain>
    </source>
</reference>
<feature type="transmembrane region" description="Helical" evidence="19">
    <location>
        <begin position="54"/>
        <end position="72"/>
    </location>
</feature>
<dbReference type="EMBL" id="JAGDFX010000009">
    <property type="protein sequence ID" value="MBO1519759.1"/>
    <property type="molecule type" value="Genomic_DNA"/>
</dbReference>
<keyword evidence="17" id="KW-1208">Phospholipid metabolism</keyword>
<keyword evidence="12 18" id="KW-0548">Nucleotidyltransferase</keyword>
<keyword evidence="8" id="KW-1003">Cell membrane</keyword>
<protein>
    <recommendedName>
        <fullName evidence="7 18">Phosphatidate cytidylyltransferase</fullName>
        <ecNumber evidence="6 18">2.7.7.41</ecNumber>
    </recommendedName>
</protein>
<evidence type="ECO:0000256" key="16">
    <source>
        <dbReference type="ARBA" id="ARBA00023209"/>
    </source>
</evidence>
<evidence type="ECO:0000256" key="2">
    <source>
        <dbReference type="ARBA" id="ARBA00004651"/>
    </source>
</evidence>
<dbReference type="EC" id="2.7.7.41" evidence="6 18"/>
<keyword evidence="13 19" id="KW-1133">Transmembrane helix</keyword>
<evidence type="ECO:0000256" key="8">
    <source>
        <dbReference type="ARBA" id="ARBA00022475"/>
    </source>
</evidence>
<evidence type="ECO:0000256" key="14">
    <source>
        <dbReference type="ARBA" id="ARBA00023098"/>
    </source>
</evidence>
<comment type="catalytic activity">
    <reaction evidence="1 18">
        <text>a 1,2-diacyl-sn-glycero-3-phosphate + CTP + H(+) = a CDP-1,2-diacyl-sn-glycerol + diphosphate</text>
        <dbReference type="Rhea" id="RHEA:16229"/>
        <dbReference type="ChEBI" id="CHEBI:15378"/>
        <dbReference type="ChEBI" id="CHEBI:33019"/>
        <dbReference type="ChEBI" id="CHEBI:37563"/>
        <dbReference type="ChEBI" id="CHEBI:58332"/>
        <dbReference type="ChEBI" id="CHEBI:58608"/>
        <dbReference type="EC" id="2.7.7.41"/>
    </reaction>
</comment>
<evidence type="ECO:0000313" key="21">
    <source>
        <dbReference type="Proteomes" id="UP000664882"/>
    </source>
</evidence>
<evidence type="ECO:0000256" key="15">
    <source>
        <dbReference type="ARBA" id="ARBA00023136"/>
    </source>
</evidence>
<accession>A0ABS3NGQ0</accession>
<keyword evidence="21" id="KW-1185">Reference proteome</keyword>
<gene>
    <name evidence="20" type="ORF">J3U76_08985</name>
</gene>
<keyword evidence="9" id="KW-0444">Lipid biosynthesis</keyword>
<comment type="caution">
    <text evidence="20">The sequence shown here is derived from an EMBL/GenBank/DDBJ whole genome shotgun (WGS) entry which is preliminary data.</text>
</comment>
<keyword evidence="15 19" id="KW-0472">Membrane</keyword>
<feature type="transmembrane region" description="Helical" evidence="19">
    <location>
        <begin position="273"/>
        <end position="290"/>
    </location>
</feature>